<evidence type="ECO:0000259" key="7">
    <source>
        <dbReference type="Pfam" id="PF00296"/>
    </source>
</evidence>
<evidence type="ECO:0000256" key="5">
    <source>
        <dbReference type="ARBA" id="ARBA00033748"/>
    </source>
</evidence>
<gene>
    <name evidence="8" type="ORF">A7U43_16295</name>
</gene>
<dbReference type="OrthoDB" id="4659906at2"/>
<feature type="domain" description="Luciferase-like" evidence="7">
    <location>
        <begin position="9"/>
        <end position="386"/>
    </location>
</feature>
<reference evidence="8 9" key="1">
    <citation type="submission" date="2016-05" db="EMBL/GenBank/DDBJ databases">
        <title>Complete genome sequence of a phthalic acid esters degrading Mycobacterium sp. YC-RL4.</title>
        <authorList>
            <person name="Ren L."/>
            <person name="Fan S."/>
            <person name="Ruth N."/>
            <person name="Jia Y."/>
            <person name="Wang J."/>
            <person name="Qiao C."/>
        </authorList>
    </citation>
    <scope>NUCLEOTIDE SEQUENCE [LARGE SCALE GENOMIC DNA]</scope>
    <source>
        <strain evidence="8 9">YC-RL4</strain>
    </source>
</reference>
<proteinExistence type="inferred from homology"/>
<evidence type="ECO:0000256" key="6">
    <source>
        <dbReference type="PIRSR" id="PIRSR000337-1"/>
    </source>
</evidence>
<dbReference type="EMBL" id="CP015596">
    <property type="protein sequence ID" value="ANE80659.1"/>
    <property type="molecule type" value="Genomic_DNA"/>
</dbReference>
<dbReference type="PIRSF" id="PIRSF000337">
    <property type="entry name" value="NTA_MOA"/>
    <property type="match status" value="1"/>
</dbReference>
<evidence type="ECO:0000256" key="3">
    <source>
        <dbReference type="ARBA" id="ARBA00023002"/>
    </source>
</evidence>
<feature type="binding site" evidence="6">
    <location>
        <position position="151"/>
    </location>
    <ligand>
        <name>FMN</name>
        <dbReference type="ChEBI" id="CHEBI:58210"/>
    </ligand>
</feature>
<feature type="binding site" evidence="6">
    <location>
        <position position="101"/>
    </location>
    <ligand>
        <name>FMN</name>
        <dbReference type="ChEBI" id="CHEBI:58210"/>
    </ligand>
</feature>
<feature type="binding site" evidence="6">
    <location>
        <position position="155"/>
    </location>
    <ligand>
        <name>FMN</name>
        <dbReference type="ChEBI" id="CHEBI:58210"/>
    </ligand>
</feature>
<dbReference type="InterPro" id="IPR016215">
    <property type="entry name" value="NTA_MOA"/>
</dbReference>
<dbReference type="AlphaFoldDB" id="A0A172UMZ3"/>
<organism evidence="8 9">
    <name type="scientific">Mycobacterium adipatum</name>
    <dbReference type="NCBI Taxonomy" id="1682113"/>
    <lineage>
        <taxon>Bacteria</taxon>
        <taxon>Bacillati</taxon>
        <taxon>Actinomycetota</taxon>
        <taxon>Actinomycetes</taxon>
        <taxon>Mycobacteriales</taxon>
        <taxon>Mycobacteriaceae</taxon>
        <taxon>Mycobacterium</taxon>
    </lineage>
</organism>
<keyword evidence="2 6" id="KW-0288">FMN</keyword>
<comment type="similarity">
    <text evidence="5">Belongs to the NtaA/SnaA/DszA monooxygenase family.</text>
</comment>
<keyword evidence="1 6" id="KW-0285">Flavoprotein</keyword>
<dbReference type="InterPro" id="IPR011251">
    <property type="entry name" value="Luciferase-like_dom"/>
</dbReference>
<dbReference type="SUPFAM" id="SSF51679">
    <property type="entry name" value="Bacterial luciferase-like"/>
    <property type="match status" value="1"/>
</dbReference>
<feature type="binding site" evidence="6">
    <location>
        <position position="226"/>
    </location>
    <ligand>
        <name>FMN</name>
        <dbReference type="ChEBI" id="CHEBI:58210"/>
    </ligand>
</feature>
<dbReference type="Gene3D" id="3.20.20.30">
    <property type="entry name" value="Luciferase-like domain"/>
    <property type="match status" value="1"/>
</dbReference>
<keyword evidence="3" id="KW-0560">Oxidoreductase</keyword>
<keyword evidence="9" id="KW-1185">Reference proteome</keyword>
<feature type="binding site" evidence="6">
    <location>
        <position position="55"/>
    </location>
    <ligand>
        <name>FMN</name>
        <dbReference type="ChEBI" id="CHEBI:58210"/>
    </ligand>
</feature>
<dbReference type="InterPro" id="IPR051260">
    <property type="entry name" value="Diverse_substr_monoxygenases"/>
</dbReference>
<dbReference type="STRING" id="1682113.A7U43_16295"/>
<evidence type="ECO:0000256" key="4">
    <source>
        <dbReference type="ARBA" id="ARBA00023033"/>
    </source>
</evidence>
<evidence type="ECO:0000256" key="1">
    <source>
        <dbReference type="ARBA" id="ARBA00022630"/>
    </source>
</evidence>
<dbReference type="GO" id="GO:0004497">
    <property type="term" value="F:monooxygenase activity"/>
    <property type="evidence" value="ECO:0007669"/>
    <property type="project" value="UniProtKB-KW"/>
</dbReference>
<evidence type="ECO:0000313" key="9">
    <source>
        <dbReference type="Proteomes" id="UP000077143"/>
    </source>
</evidence>
<dbReference type="PANTHER" id="PTHR30011">
    <property type="entry name" value="ALKANESULFONATE MONOOXYGENASE-RELATED"/>
    <property type="match status" value="1"/>
</dbReference>
<dbReference type="RefSeq" id="WP_067997267.1">
    <property type="nucleotide sequence ID" value="NZ_CP015596.1"/>
</dbReference>
<protein>
    <submittedName>
        <fullName evidence="8">FMNH2-dependent monooxygenase</fullName>
    </submittedName>
</protein>
<dbReference type="GO" id="GO:0016705">
    <property type="term" value="F:oxidoreductase activity, acting on paired donors, with incorporation or reduction of molecular oxygen"/>
    <property type="evidence" value="ECO:0007669"/>
    <property type="project" value="InterPro"/>
</dbReference>
<name>A0A172UMZ3_9MYCO</name>
<dbReference type="Proteomes" id="UP000077143">
    <property type="component" value="Chromosome"/>
</dbReference>
<dbReference type="PANTHER" id="PTHR30011:SF16">
    <property type="entry name" value="C2H2 FINGER DOMAIN TRANSCRIPTION FACTOR (EUROFUNG)-RELATED"/>
    <property type="match status" value="1"/>
</dbReference>
<dbReference type="NCBIfam" id="TIGR03860">
    <property type="entry name" value="FMN_nitrolo"/>
    <property type="match status" value="1"/>
</dbReference>
<dbReference type="KEGG" id="madi:A7U43_16295"/>
<sequence>MPAKPFHLGWFQTFQANEWKTPYTLSEGVPFTGDFYVELAQALERACFDFLMLEDTVGIPRGLEGTTARALENGDSCPKQDPVPLAAKVGALTRQLGIVATMSTTFYHPYSLARLASTMDSLTSGRFGWNVVTSAKDEAAQNYGLDEMPEHDLRYEIADEFVELVNALCDSWEPGAIVRDREKGIYIDPTKVHDVDFVGKHFKSRGPLTCVRSPQGRPVYLQAGGSPAGRAFAAKHADAIIAWATGIEGMKEYRADIRTQAAAAGRDPDDVKVMFLFSPILGETEAEARAKVKPMSEDEIPARLKALSSNFYADFTKMDLDQPVPYFVTRGEQGSLAGFAQWGTGKTLRQCMQARSAGGASSFEAVGTPDQVADIMAAAMEEVGGDGFLIPGDGGSLTRHRIIEICDGLAPALQARGLTRTSYSHALLRDNLRAF</sequence>
<evidence type="ECO:0000256" key="2">
    <source>
        <dbReference type="ARBA" id="ARBA00022643"/>
    </source>
</evidence>
<dbReference type="InterPro" id="IPR036661">
    <property type="entry name" value="Luciferase-like_sf"/>
</dbReference>
<keyword evidence="4 8" id="KW-0503">Monooxygenase</keyword>
<dbReference type="Pfam" id="PF00296">
    <property type="entry name" value="Bac_luciferase"/>
    <property type="match status" value="1"/>
</dbReference>
<evidence type="ECO:0000313" key="8">
    <source>
        <dbReference type="EMBL" id="ANE80659.1"/>
    </source>
</evidence>
<accession>A0A172UMZ3</accession>